<evidence type="ECO:0000256" key="1">
    <source>
        <dbReference type="SAM" id="MobiDB-lite"/>
    </source>
</evidence>
<protein>
    <submittedName>
        <fullName evidence="2">Uncharacterized protein</fullName>
    </submittedName>
</protein>
<feature type="compositionally biased region" description="Basic residues" evidence="1">
    <location>
        <begin position="31"/>
        <end position="43"/>
    </location>
</feature>
<dbReference type="EMBL" id="CADCWE010000264">
    <property type="protein sequence ID" value="CAA9565331.1"/>
    <property type="molecule type" value="Genomic_DNA"/>
</dbReference>
<evidence type="ECO:0000313" key="2">
    <source>
        <dbReference type="EMBL" id="CAA9565331.1"/>
    </source>
</evidence>
<feature type="compositionally biased region" description="Gly residues" evidence="1">
    <location>
        <begin position="16"/>
        <end position="25"/>
    </location>
</feature>
<dbReference type="AlphaFoldDB" id="A0A6J4UZR2"/>
<feature type="non-terminal residue" evidence="2">
    <location>
        <position position="133"/>
    </location>
</feature>
<feature type="region of interest" description="Disordered" evidence="1">
    <location>
        <begin position="1"/>
        <end position="133"/>
    </location>
</feature>
<reference evidence="2" key="1">
    <citation type="submission" date="2020-02" db="EMBL/GenBank/DDBJ databases">
        <authorList>
            <person name="Meier V. D."/>
        </authorList>
    </citation>
    <scope>NUCLEOTIDE SEQUENCE</scope>
    <source>
        <strain evidence="2">AVDCRST_MAG73</strain>
    </source>
</reference>
<feature type="non-terminal residue" evidence="2">
    <location>
        <position position="1"/>
    </location>
</feature>
<feature type="compositionally biased region" description="Basic and acidic residues" evidence="1">
    <location>
        <begin position="65"/>
        <end position="78"/>
    </location>
</feature>
<accession>A0A6J4UZR2</accession>
<gene>
    <name evidence="2" type="ORF">AVDCRST_MAG73-4100</name>
</gene>
<sequence length="133" mass="14678">GRTRAGADDGAPVHRGAGGAGGAAGVGTDRRRLRRRLRGRQRRLAAPLLGAGGRPRVLVHLPRNVRRDEVRVPDDRRDRRPGRPGVDHHRHVGRRGDGGVRRGEHSRPRRRARDPVLGLFQPGRSWPPDAARV</sequence>
<organism evidence="2">
    <name type="scientific">uncultured Thermomicrobiales bacterium</name>
    <dbReference type="NCBI Taxonomy" id="1645740"/>
    <lineage>
        <taxon>Bacteria</taxon>
        <taxon>Pseudomonadati</taxon>
        <taxon>Thermomicrobiota</taxon>
        <taxon>Thermomicrobia</taxon>
        <taxon>Thermomicrobiales</taxon>
        <taxon>environmental samples</taxon>
    </lineage>
</organism>
<name>A0A6J4UZR2_9BACT</name>
<feature type="compositionally biased region" description="Basic and acidic residues" evidence="1">
    <location>
        <begin position="94"/>
        <end position="106"/>
    </location>
</feature>
<proteinExistence type="predicted"/>